<keyword evidence="1" id="KW-0472">Membrane</keyword>
<protein>
    <submittedName>
        <fullName evidence="2">Uncharacterized protein</fullName>
    </submittedName>
</protein>
<name>A0A7X1N9I0_9BURK</name>
<dbReference type="EMBL" id="WHNP01000010">
    <property type="protein sequence ID" value="MPW17855.1"/>
    <property type="molecule type" value="Genomic_DNA"/>
</dbReference>
<accession>A0A7X1N9I0</accession>
<dbReference type="RefSeq" id="WP_152758589.1">
    <property type="nucleotide sequence ID" value="NZ_WHNP01000010.1"/>
</dbReference>
<keyword evidence="1" id="KW-0812">Transmembrane</keyword>
<feature type="transmembrane region" description="Helical" evidence="1">
    <location>
        <begin position="31"/>
        <end position="53"/>
    </location>
</feature>
<evidence type="ECO:0000313" key="3">
    <source>
        <dbReference type="Proteomes" id="UP000484381"/>
    </source>
</evidence>
<keyword evidence="3" id="KW-1185">Reference proteome</keyword>
<evidence type="ECO:0000313" key="2">
    <source>
        <dbReference type="EMBL" id="MPW17855.1"/>
    </source>
</evidence>
<keyword evidence="1" id="KW-1133">Transmembrane helix</keyword>
<comment type="caution">
    <text evidence="2">The sequence shown here is derived from an EMBL/GenBank/DDBJ whole genome shotgun (WGS) entry which is preliminary data.</text>
</comment>
<organism evidence="2 3">
    <name type="scientific">Paraburkholderia franconis</name>
    <dbReference type="NCBI Taxonomy" id="2654983"/>
    <lineage>
        <taxon>Bacteria</taxon>
        <taxon>Pseudomonadati</taxon>
        <taxon>Pseudomonadota</taxon>
        <taxon>Betaproteobacteria</taxon>
        <taxon>Burkholderiales</taxon>
        <taxon>Burkholderiaceae</taxon>
        <taxon>Paraburkholderia</taxon>
    </lineage>
</organism>
<reference evidence="2 3" key="1">
    <citation type="submission" date="2019-10" db="EMBL/GenBank/DDBJ databases">
        <title>Paraburkholderia sp. isolated from nodules of Mimosa pudica from Brazilian Atlantic Forest soils.</title>
        <authorList>
            <person name="Paulitsch F."/>
            <person name="Hungria M."/>
            <person name="Dall'Agnol R."/>
        </authorList>
    </citation>
    <scope>NUCLEOTIDE SEQUENCE [LARGE SCALE GENOMIC DNA]</scope>
    <source>
        <strain evidence="2 3">CNPSo 3157</strain>
    </source>
</reference>
<sequence length="247" mass="26799">MSSVGGGQPESDTAVQTHGATTAPRKHLLDYVTVLVAVFAAAVSAFSALATWYQYRASRDQLAAMKSDQRAWISLDLEESGPLDHGSQGWTYVFNYKLTNVGRSPASGLTLTAEMIPLAPPFTKDPGTQGFSYPEPIARIHDATEEMCEASLRDARTGFADGLFPNGEKRGKWRVRDNSPGDAYLAGFAVVACVTYKNAGDPEVHRTARVFTLENHDVAKPIHIGDDGIVFQGFDFAPYPLDGWIAD</sequence>
<proteinExistence type="predicted"/>
<dbReference type="Proteomes" id="UP000484381">
    <property type="component" value="Unassembled WGS sequence"/>
</dbReference>
<gene>
    <name evidence="2" type="ORF">GCT13_13130</name>
</gene>
<evidence type="ECO:0000256" key="1">
    <source>
        <dbReference type="SAM" id="Phobius"/>
    </source>
</evidence>
<dbReference type="AlphaFoldDB" id="A0A7X1N9I0"/>